<dbReference type="OrthoDB" id="141970at2759"/>
<proteinExistence type="predicted"/>
<organism evidence="2 3">
    <name type="scientific">Phytophthora boehmeriae</name>
    <dbReference type="NCBI Taxonomy" id="109152"/>
    <lineage>
        <taxon>Eukaryota</taxon>
        <taxon>Sar</taxon>
        <taxon>Stramenopiles</taxon>
        <taxon>Oomycota</taxon>
        <taxon>Peronosporomycetes</taxon>
        <taxon>Peronosporales</taxon>
        <taxon>Peronosporaceae</taxon>
        <taxon>Phytophthora</taxon>
    </lineage>
</organism>
<accession>A0A8T1W0R0</accession>
<dbReference type="Proteomes" id="UP000693981">
    <property type="component" value="Unassembled WGS sequence"/>
</dbReference>
<feature type="coiled-coil region" evidence="1">
    <location>
        <begin position="171"/>
        <end position="202"/>
    </location>
</feature>
<protein>
    <submittedName>
        <fullName evidence="2">Uncharacterized protein</fullName>
    </submittedName>
</protein>
<evidence type="ECO:0000313" key="3">
    <source>
        <dbReference type="Proteomes" id="UP000693981"/>
    </source>
</evidence>
<evidence type="ECO:0000256" key="1">
    <source>
        <dbReference type="SAM" id="Coils"/>
    </source>
</evidence>
<gene>
    <name evidence="2" type="ORF">PHYBOEH_008427</name>
</gene>
<evidence type="ECO:0000313" key="2">
    <source>
        <dbReference type="EMBL" id="KAG7387015.1"/>
    </source>
</evidence>
<name>A0A8T1W0R0_9STRA</name>
<reference evidence="2" key="1">
    <citation type="submission" date="2021-02" db="EMBL/GenBank/DDBJ databases">
        <authorList>
            <person name="Palmer J.M."/>
        </authorList>
    </citation>
    <scope>NUCLEOTIDE SEQUENCE</scope>
    <source>
        <strain evidence="2">SCRP23</strain>
    </source>
</reference>
<dbReference type="AlphaFoldDB" id="A0A8T1W0R0"/>
<keyword evidence="1" id="KW-0175">Coiled coil</keyword>
<sequence length="371" mass="44183">MTIEIYNKDSNRERCKRDKATKVSLATKDLTPDEMKARRREQWRVNQANYRKRQREKEQQVMREVKKTFQPMQEYKETIRLLQEVGTSNMTIEEWKKARRREQCRLSQARYRERKRLQQLQTDGDASPKNAYKLRKNFMTVQDPNMSFEQWKKARRREQTRIYQLNYWKRKRELEGNLVGEINEIKQEIEQLQRHKAELEQVKQPIELIQTFYSSLQTDIVQHQLPDAQKYQLTYGCTPALQVLSDLQREEFDSMESLKLHWLWYRSQFREFRLSTISYEYLEAGEQAIVKTTGNVLLGFDSEDNEQGGGSRIVVCPVLQQFEIENGNQVVQRITSEVDLVGGVVNTQGLLDPERILQTLSRLSQEFDSIN</sequence>
<keyword evidence="3" id="KW-1185">Reference proteome</keyword>
<comment type="caution">
    <text evidence="2">The sequence shown here is derived from an EMBL/GenBank/DDBJ whole genome shotgun (WGS) entry which is preliminary data.</text>
</comment>
<dbReference type="EMBL" id="JAGDFL010000491">
    <property type="protein sequence ID" value="KAG7387015.1"/>
    <property type="molecule type" value="Genomic_DNA"/>
</dbReference>